<dbReference type="Proteomes" id="UP000646548">
    <property type="component" value="Unassembled WGS sequence"/>
</dbReference>
<evidence type="ECO:0000256" key="1">
    <source>
        <dbReference type="SAM" id="MobiDB-lite"/>
    </source>
</evidence>
<name>A0A834CC23_ORYME</name>
<proteinExistence type="predicted"/>
<reference evidence="2" key="1">
    <citation type="journal article" name="BMC Genomics">
        <title>Long-read sequencing and de novo genome assembly of marine medaka (Oryzias melastigma).</title>
        <authorList>
            <person name="Liang P."/>
            <person name="Saqib H.S.A."/>
            <person name="Ni X."/>
            <person name="Shen Y."/>
        </authorList>
    </citation>
    <scope>NUCLEOTIDE SEQUENCE</scope>
    <source>
        <strain evidence="2">Bigg-433</strain>
    </source>
</reference>
<accession>A0A834CC23</accession>
<feature type="compositionally biased region" description="Basic residues" evidence="1">
    <location>
        <begin position="49"/>
        <end position="58"/>
    </location>
</feature>
<protein>
    <submittedName>
        <fullName evidence="2">Uncharacterized protein</fullName>
    </submittedName>
</protein>
<evidence type="ECO:0000313" key="3">
    <source>
        <dbReference type="Proteomes" id="UP000646548"/>
    </source>
</evidence>
<dbReference type="AlphaFoldDB" id="A0A834CC23"/>
<gene>
    <name evidence="2" type="ORF">FQA47_001966</name>
</gene>
<evidence type="ECO:0000313" key="2">
    <source>
        <dbReference type="EMBL" id="KAF6726655.1"/>
    </source>
</evidence>
<dbReference type="EMBL" id="WKFB01000321">
    <property type="protein sequence ID" value="KAF6726655.1"/>
    <property type="molecule type" value="Genomic_DNA"/>
</dbReference>
<feature type="region of interest" description="Disordered" evidence="1">
    <location>
        <begin position="37"/>
        <end position="66"/>
    </location>
</feature>
<organism evidence="2 3">
    <name type="scientific">Oryzias melastigma</name>
    <name type="common">Marine medaka</name>
    <dbReference type="NCBI Taxonomy" id="30732"/>
    <lineage>
        <taxon>Eukaryota</taxon>
        <taxon>Metazoa</taxon>
        <taxon>Chordata</taxon>
        <taxon>Craniata</taxon>
        <taxon>Vertebrata</taxon>
        <taxon>Euteleostomi</taxon>
        <taxon>Actinopterygii</taxon>
        <taxon>Neopterygii</taxon>
        <taxon>Teleostei</taxon>
        <taxon>Neoteleostei</taxon>
        <taxon>Acanthomorphata</taxon>
        <taxon>Ovalentaria</taxon>
        <taxon>Atherinomorphae</taxon>
        <taxon>Beloniformes</taxon>
        <taxon>Adrianichthyidae</taxon>
        <taxon>Oryziinae</taxon>
        <taxon>Oryzias</taxon>
    </lineage>
</organism>
<comment type="caution">
    <text evidence="2">The sequence shown here is derived from an EMBL/GenBank/DDBJ whole genome shotgun (WGS) entry which is preliminary data.</text>
</comment>
<sequence length="102" mass="11777">MPSNTPQNLETPILRSGKKKKSYYYFYRVSPQDVSHVSASSQREICQKKQPKHKRSRSLRGPLQCRKKNLKEKKNLILTDEKVRCTKSSATVGSRSLQHTLC</sequence>